<feature type="compositionally biased region" description="Low complexity" evidence="1">
    <location>
        <begin position="1"/>
        <end position="36"/>
    </location>
</feature>
<dbReference type="InterPro" id="IPR011993">
    <property type="entry name" value="PH-like_dom_sf"/>
</dbReference>
<feature type="compositionally biased region" description="Polar residues" evidence="1">
    <location>
        <begin position="682"/>
        <end position="696"/>
    </location>
</feature>
<feature type="compositionally biased region" description="Basic and acidic residues" evidence="1">
    <location>
        <begin position="255"/>
        <end position="265"/>
    </location>
</feature>
<dbReference type="PANTHER" id="PTHR42073:SF1">
    <property type="entry name" value="MEIOTIC EXPRESSION UP-REGULATED PROTEIN 6"/>
    <property type="match status" value="1"/>
</dbReference>
<feature type="compositionally biased region" description="Basic and acidic residues" evidence="1">
    <location>
        <begin position="469"/>
        <end position="485"/>
    </location>
</feature>
<feature type="compositionally biased region" description="Low complexity" evidence="1">
    <location>
        <begin position="516"/>
        <end position="527"/>
    </location>
</feature>
<dbReference type="SUPFAM" id="SSF50729">
    <property type="entry name" value="PH domain-like"/>
    <property type="match status" value="1"/>
</dbReference>
<evidence type="ECO:0000256" key="1">
    <source>
        <dbReference type="SAM" id="MobiDB-lite"/>
    </source>
</evidence>
<protein>
    <recommendedName>
        <fullName evidence="2">PH domain-containing protein</fullName>
    </recommendedName>
</protein>
<feature type="compositionally biased region" description="Polar residues" evidence="1">
    <location>
        <begin position="42"/>
        <end position="54"/>
    </location>
</feature>
<proteinExistence type="predicted"/>
<dbReference type="EMBL" id="JAVRRG010000032">
    <property type="protein sequence ID" value="KAK5094767.1"/>
    <property type="molecule type" value="Genomic_DNA"/>
</dbReference>
<evidence type="ECO:0000313" key="3">
    <source>
        <dbReference type="EMBL" id="KAK5094767.1"/>
    </source>
</evidence>
<dbReference type="InterPro" id="IPR039712">
    <property type="entry name" value="Meu6"/>
</dbReference>
<evidence type="ECO:0000259" key="2">
    <source>
        <dbReference type="PROSITE" id="PS50003"/>
    </source>
</evidence>
<feature type="region of interest" description="Disordered" evidence="1">
    <location>
        <begin position="248"/>
        <end position="741"/>
    </location>
</feature>
<feature type="region of interest" description="Disordered" evidence="1">
    <location>
        <begin position="1"/>
        <end position="88"/>
    </location>
</feature>
<keyword evidence="4" id="KW-1185">Reference proteome</keyword>
<name>A0ABR0KFF3_9EURO</name>
<dbReference type="PANTHER" id="PTHR42073">
    <property type="entry name" value="MEIOTIC EXPRESSION UP-REGULATED PROTEIN 6"/>
    <property type="match status" value="1"/>
</dbReference>
<dbReference type="Proteomes" id="UP001345013">
    <property type="component" value="Unassembled WGS sequence"/>
</dbReference>
<feature type="compositionally biased region" description="Basic and acidic residues" evidence="1">
    <location>
        <begin position="599"/>
        <end position="617"/>
    </location>
</feature>
<feature type="domain" description="PH" evidence="2">
    <location>
        <begin position="92"/>
        <end position="219"/>
    </location>
</feature>
<dbReference type="PROSITE" id="PS50003">
    <property type="entry name" value="PH_DOMAIN"/>
    <property type="match status" value="1"/>
</dbReference>
<dbReference type="Pfam" id="PF15406">
    <property type="entry name" value="PH_6"/>
    <property type="match status" value="1"/>
</dbReference>
<gene>
    <name evidence="3" type="ORF">LTR24_003467</name>
</gene>
<feature type="compositionally biased region" description="Basic and acidic residues" evidence="1">
    <location>
        <begin position="324"/>
        <end position="405"/>
    </location>
</feature>
<feature type="compositionally biased region" description="Basic and acidic residues" evidence="1">
    <location>
        <begin position="420"/>
        <end position="439"/>
    </location>
</feature>
<feature type="compositionally biased region" description="Low complexity" evidence="1">
    <location>
        <begin position="266"/>
        <end position="281"/>
    </location>
</feature>
<dbReference type="InterPro" id="IPR039483">
    <property type="entry name" value="Meu6_PH_dom"/>
</dbReference>
<dbReference type="InterPro" id="IPR001849">
    <property type="entry name" value="PH_domain"/>
</dbReference>
<organism evidence="3 4">
    <name type="scientific">Lithohypha guttulata</name>
    <dbReference type="NCBI Taxonomy" id="1690604"/>
    <lineage>
        <taxon>Eukaryota</taxon>
        <taxon>Fungi</taxon>
        <taxon>Dikarya</taxon>
        <taxon>Ascomycota</taxon>
        <taxon>Pezizomycotina</taxon>
        <taxon>Eurotiomycetes</taxon>
        <taxon>Chaetothyriomycetidae</taxon>
        <taxon>Chaetothyriales</taxon>
        <taxon>Trichomeriaceae</taxon>
        <taxon>Lithohypha</taxon>
    </lineage>
</organism>
<accession>A0ABR0KFF3</accession>
<comment type="caution">
    <text evidence="3">The sequence shown here is derived from an EMBL/GenBank/DDBJ whole genome shotgun (WGS) entry which is preliminary data.</text>
</comment>
<feature type="compositionally biased region" description="Low complexity" evidence="1">
    <location>
        <begin position="406"/>
        <end position="418"/>
    </location>
</feature>
<dbReference type="Gene3D" id="2.30.29.30">
    <property type="entry name" value="Pleckstrin-homology domain (PH domain)/Phosphotyrosine-binding domain (PTB)"/>
    <property type="match status" value="1"/>
</dbReference>
<feature type="compositionally biased region" description="Basic and acidic residues" evidence="1">
    <location>
        <begin position="282"/>
        <end position="312"/>
    </location>
</feature>
<feature type="compositionally biased region" description="Low complexity" evidence="1">
    <location>
        <begin position="67"/>
        <end position="77"/>
    </location>
</feature>
<feature type="compositionally biased region" description="Basic and acidic residues" evidence="1">
    <location>
        <begin position="562"/>
        <end position="578"/>
    </location>
</feature>
<evidence type="ECO:0000313" key="4">
    <source>
        <dbReference type="Proteomes" id="UP001345013"/>
    </source>
</evidence>
<sequence length="741" mass="79928">MSVETPTVPETTPTPAAKPVESTATPAETTAPTTTEHANHTVPTDFTLGTTEPPSATEGHATESKETTGATEAAGATPVTHTTKHDAAVEAVPATEGVLGYKAPGLLKQFRYVKHFFWFSEEPHTEEALDSYVKSEKADVAHHHAAWARETGKGIMFYAKRAEDKATPSGMILLPEATAVSRIGMNDFSFKAGNHTHKFEASSSAERDSWVTAIEMIIEETKDSKADVTGRESYKKAFEGYSSHAAVAGTSSTPLKHDSPRKSHDASTATAAATNEPASKAVKADSSRSSSDEEAKRAKKAEKEAAKKERSQSRKRNSVFGLFGKKDEDKTEKKAEKEHEKEAKKHDHELAKEEKKHDHQLAKEHEKEVKKHDHELAKEEKKIEAEHKKEEARAEHDHSKAKEASEAAAVAAAPAAVATHADKKEQERTTDKSVERPEEITTPTEKKNKRSSVFGGFFGKNKVTSPSAERSEKEVAPIVPAKDETSAVSETAPKLDEPVATKPLDTAAVTAPVDSAEATTTPAVATTEESRSAEHATAPETTSTPRTEKKSFLSGLIKKHDKKEEPREEPMTNEEAVKESAPINAASESAVAEPTTETAIKEAEAPREGRPAPEKRRTSLFGSLGTLKRKTDKSPEPSSVAADETKTPVTKREKSPMPSMLGSLFRKPSRAQKPTEDVKTDTPANVAQPESATGATKTIGEDETPASDIVAKLHGDSGMVGEQHTFHDAVTSKPEEVKSTA</sequence>
<feature type="compositionally biased region" description="Basic and acidic residues" evidence="1">
    <location>
        <begin position="643"/>
        <end position="655"/>
    </location>
</feature>
<reference evidence="3 4" key="1">
    <citation type="submission" date="2023-08" db="EMBL/GenBank/DDBJ databases">
        <title>Black Yeasts Isolated from many extreme environments.</title>
        <authorList>
            <person name="Coleine C."/>
            <person name="Stajich J.E."/>
            <person name="Selbmann L."/>
        </authorList>
    </citation>
    <scope>NUCLEOTIDE SEQUENCE [LARGE SCALE GENOMIC DNA]</scope>
    <source>
        <strain evidence="3 4">CCFEE 5885</strain>
    </source>
</reference>